<evidence type="ECO:0000256" key="6">
    <source>
        <dbReference type="ARBA" id="ARBA00022989"/>
    </source>
</evidence>
<dbReference type="GO" id="GO:0030148">
    <property type="term" value="P:sphingolipid biosynthetic process"/>
    <property type="evidence" value="ECO:0007669"/>
    <property type="project" value="TreeGrafter"/>
</dbReference>
<evidence type="ECO:0000256" key="4">
    <source>
        <dbReference type="ARBA" id="ARBA00022692"/>
    </source>
</evidence>
<accession>A0A3P3XZS1</accession>
<dbReference type="PROSITE" id="PS51257">
    <property type="entry name" value="PROKAR_LIPOPROTEIN"/>
    <property type="match status" value="1"/>
</dbReference>
<reference evidence="11 12" key="1">
    <citation type="submission" date="2018-03" db="EMBL/GenBank/DDBJ databases">
        <authorList>
            <person name="Fogelqvist J."/>
        </authorList>
    </citation>
    <scope>NUCLEOTIDE SEQUENCE [LARGE SCALE GENOMIC DNA]</scope>
</reference>
<dbReference type="GO" id="GO:0009922">
    <property type="term" value="F:fatty acid elongase activity"/>
    <property type="evidence" value="ECO:0007669"/>
    <property type="project" value="InterPro"/>
</dbReference>
<evidence type="ECO:0000256" key="10">
    <source>
        <dbReference type="RuleBase" id="RU361115"/>
    </source>
</evidence>
<keyword evidence="11" id="KW-0496">Mitochondrion</keyword>
<dbReference type="GO" id="GO:0034625">
    <property type="term" value="P:fatty acid elongation, monounsaturated fatty acid"/>
    <property type="evidence" value="ECO:0007669"/>
    <property type="project" value="TreeGrafter"/>
</dbReference>
<comment type="subcellular location">
    <subcellularLocation>
        <location evidence="1">Membrane</location>
        <topology evidence="1">Multi-pass membrane protein</topology>
    </subcellularLocation>
</comment>
<feature type="transmembrane region" description="Helical" evidence="10">
    <location>
        <begin position="215"/>
        <end position="236"/>
    </location>
</feature>
<evidence type="ECO:0000256" key="8">
    <source>
        <dbReference type="ARBA" id="ARBA00023136"/>
    </source>
</evidence>
<evidence type="ECO:0000256" key="9">
    <source>
        <dbReference type="ARBA" id="ARBA00023160"/>
    </source>
</evidence>
<keyword evidence="3 10" id="KW-0808">Transferase</keyword>
<feature type="transmembrane region" description="Helical" evidence="10">
    <location>
        <begin position="183"/>
        <end position="203"/>
    </location>
</feature>
<dbReference type="EMBL" id="OVEO01000001">
    <property type="protein sequence ID" value="SPQ93373.1"/>
    <property type="molecule type" value="Genomic_DNA"/>
</dbReference>
<feature type="transmembrane region" description="Helical" evidence="10">
    <location>
        <begin position="12"/>
        <end position="34"/>
    </location>
</feature>
<proteinExistence type="inferred from homology"/>
<dbReference type="GO" id="GO:0042761">
    <property type="term" value="P:very long-chain fatty acid biosynthetic process"/>
    <property type="evidence" value="ECO:0007669"/>
    <property type="project" value="TreeGrafter"/>
</dbReference>
<feature type="transmembrane region" description="Helical" evidence="10">
    <location>
        <begin position="150"/>
        <end position="171"/>
    </location>
</feature>
<evidence type="ECO:0000256" key="2">
    <source>
        <dbReference type="ARBA" id="ARBA00022516"/>
    </source>
</evidence>
<keyword evidence="2 10" id="KW-0444">Lipid biosynthesis</keyword>
<name>A0A3P3XZS1_PLABS</name>
<comment type="catalytic activity">
    <reaction evidence="10">
        <text>an acyl-CoA + malonyl-CoA + H(+) = a 3-oxoacyl-CoA + CO2 + CoA</text>
        <dbReference type="Rhea" id="RHEA:50252"/>
        <dbReference type="ChEBI" id="CHEBI:15378"/>
        <dbReference type="ChEBI" id="CHEBI:16526"/>
        <dbReference type="ChEBI" id="CHEBI:57287"/>
        <dbReference type="ChEBI" id="CHEBI:57384"/>
        <dbReference type="ChEBI" id="CHEBI:58342"/>
        <dbReference type="ChEBI" id="CHEBI:90726"/>
    </reaction>
    <physiologicalReaction direction="left-to-right" evidence="10">
        <dbReference type="Rhea" id="RHEA:50253"/>
    </physiologicalReaction>
</comment>
<dbReference type="AlphaFoldDB" id="A0A3P3XZS1"/>
<feature type="transmembrane region" description="Helical" evidence="10">
    <location>
        <begin position="46"/>
        <end position="65"/>
    </location>
</feature>
<dbReference type="PANTHER" id="PTHR11157:SF169">
    <property type="entry name" value="ELONGATION OF FATTY ACIDS PROTEIN"/>
    <property type="match status" value="1"/>
</dbReference>
<dbReference type="GO" id="GO:0019367">
    <property type="term" value="P:fatty acid elongation, saturated fatty acid"/>
    <property type="evidence" value="ECO:0007669"/>
    <property type="project" value="TreeGrafter"/>
</dbReference>
<evidence type="ECO:0000313" key="11">
    <source>
        <dbReference type="EMBL" id="SPQ93373.1"/>
    </source>
</evidence>
<evidence type="ECO:0000313" key="12">
    <source>
        <dbReference type="Proteomes" id="UP000290189"/>
    </source>
</evidence>
<keyword evidence="6 10" id="KW-1133">Transmembrane helix</keyword>
<dbReference type="GO" id="GO:0034626">
    <property type="term" value="P:fatty acid elongation, polyunsaturated fatty acid"/>
    <property type="evidence" value="ECO:0007669"/>
    <property type="project" value="TreeGrafter"/>
</dbReference>
<gene>
    <name evidence="11" type="ORF">PLBR_LOCUS588</name>
</gene>
<keyword evidence="9 10" id="KW-0275">Fatty acid biosynthesis</keyword>
<dbReference type="InterPro" id="IPR002076">
    <property type="entry name" value="ELO_fam"/>
</dbReference>
<comment type="similarity">
    <text evidence="10">Belongs to the ELO family.</text>
</comment>
<dbReference type="Pfam" id="PF01151">
    <property type="entry name" value="ELO"/>
    <property type="match status" value="1"/>
</dbReference>
<keyword evidence="5 10" id="KW-0276">Fatty acid metabolism</keyword>
<geneLocation type="mitochondrion" evidence="11"/>
<dbReference type="GO" id="GO:0005789">
    <property type="term" value="C:endoplasmic reticulum membrane"/>
    <property type="evidence" value="ECO:0007669"/>
    <property type="project" value="TreeGrafter"/>
</dbReference>
<keyword evidence="4 10" id="KW-0812">Transmembrane</keyword>
<dbReference type="EC" id="2.3.1.-" evidence="10"/>
<organism evidence="11 12">
    <name type="scientific">Plasmodiophora brassicae</name>
    <name type="common">Clubroot disease agent</name>
    <dbReference type="NCBI Taxonomy" id="37360"/>
    <lineage>
        <taxon>Eukaryota</taxon>
        <taxon>Sar</taxon>
        <taxon>Rhizaria</taxon>
        <taxon>Endomyxa</taxon>
        <taxon>Phytomyxea</taxon>
        <taxon>Plasmodiophorida</taxon>
        <taxon>Plasmodiophoridae</taxon>
        <taxon>Plasmodiophora</taxon>
    </lineage>
</organism>
<evidence type="ECO:0000256" key="3">
    <source>
        <dbReference type="ARBA" id="ARBA00022679"/>
    </source>
</evidence>
<protein>
    <recommendedName>
        <fullName evidence="10">Elongation of fatty acids protein</fullName>
        <ecNumber evidence="10">2.3.1.-</ecNumber>
    </recommendedName>
</protein>
<evidence type="ECO:0000256" key="1">
    <source>
        <dbReference type="ARBA" id="ARBA00004141"/>
    </source>
</evidence>
<keyword evidence="8 10" id="KW-0472">Membrane</keyword>
<keyword evidence="7 10" id="KW-0443">Lipid metabolism</keyword>
<evidence type="ECO:0000256" key="7">
    <source>
        <dbReference type="ARBA" id="ARBA00023098"/>
    </source>
</evidence>
<evidence type="ECO:0000256" key="5">
    <source>
        <dbReference type="ARBA" id="ARBA00022832"/>
    </source>
</evidence>
<dbReference type="Proteomes" id="UP000290189">
    <property type="component" value="Unassembled WGS sequence"/>
</dbReference>
<dbReference type="PANTHER" id="PTHR11157">
    <property type="entry name" value="FATTY ACID ACYL TRANSFERASE-RELATED"/>
    <property type="match status" value="1"/>
</dbReference>
<sequence length="259" mass="30022">MKSILARMESSTMMTGGVALMGCIFYIVTMKAFWPSKSDTRRPISRVIVFLHNILLMVFSIWIFLSTAPDLFKYFIRASSWSDFALTAYQDAEWDQFAPFASAFYLSKFYEFIDTWIILYKRGRPEMLQMFHHVGAVITMWADVVTKCPATWIFVVFNSFIHTFMYAYYALTSLHIRPPWKMMITAMQIMQFIIGIGVSYAYFAVPGALNPRQTMAISLTQGYVGVVLYLFIDFAYRTYYCKTVRCNKPGHRSPPESCL</sequence>